<dbReference type="RefSeq" id="WP_072913139.1">
    <property type="nucleotide sequence ID" value="NZ_FRAR01000012.1"/>
</dbReference>
<keyword evidence="2" id="KW-0255">Endonuclease</keyword>
<dbReference type="Pfam" id="PF05685">
    <property type="entry name" value="Uma2"/>
    <property type="match status" value="1"/>
</dbReference>
<dbReference type="Proteomes" id="UP000183997">
    <property type="component" value="Unassembled WGS sequence"/>
</dbReference>
<sequence length="195" mass="22090">MGNSAIKNDRIYTYADYLSWPETERLQIIDGVAYALAPPSTEHQAIVGSIFVEFANYLKGKACKVFVAPFGVTFAKDVKNEKNIHAVEPDITIICDKSKITERGCKGSPDLIVEVISPSTASVDVIKKRQLYEHNGVLEYWIVDPTNQILSRFYLNENLTEYRQVEYFTKTDTITPVIFPDLQINLVDIFSNTED</sequence>
<evidence type="ECO:0000259" key="1">
    <source>
        <dbReference type="Pfam" id="PF05685"/>
    </source>
</evidence>
<keyword evidence="3" id="KW-1185">Reference proteome</keyword>
<feature type="domain" description="Putative restriction endonuclease" evidence="1">
    <location>
        <begin position="15"/>
        <end position="186"/>
    </location>
</feature>
<dbReference type="OrthoDB" id="9798254at2"/>
<evidence type="ECO:0000313" key="3">
    <source>
        <dbReference type="Proteomes" id="UP000183997"/>
    </source>
</evidence>
<dbReference type="GO" id="GO:0004519">
    <property type="term" value="F:endonuclease activity"/>
    <property type="evidence" value="ECO:0007669"/>
    <property type="project" value="UniProtKB-KW"/>
</dbReference>
<reference evidence="3" key="1">
    <citation type="submission" date="2016-11" db="EMBL/GenBank/DDBJ databases">
        <authorList>
            <person name="Varghese N."/>
            <person name="Submissions S."/>
        </authorList>
    </citation>
    <scope>NUCLEOTIDE SEQUENCE [LARGE SCALE GENOMIC DNA]</scope>
    <source>
        <strain evidence="3">DSM 10349</strain>
    </source>
</reference>
<keyword evidence="2" id="KW-0378">Hydrolase</keyword>
<dbReference type="InterPro" id="IPR011335">
    <property type="entry name" value="Restrct_endonuc-II-like"/>
</dbReference>
<dbReference type="PANTHER" id="PTHR36558:SF1">
    <property type="entry name" value="RESTRICTION ENDONUCLEASE DOMAIN-CONTAINING PROTEIN-RELATED"/>
    <property type="match status" value="1"/>
</dbReference>
<name>A0A1M6S529_9FIRM</name>
<dbReference type="InterPro" id="IPR012296">
    <property type="entry name" value="Nuclease_put_TT1808"/>
</dbReference>
<organism evidence="2 3">
    <name type="scientific">Desulforamulus aeronauticus DSM 10349</name>
    <dbReference type="NCBI Taxonomy" id="1121421"/>
    <lineage>
        <taxon>Bacteria</taxon>
        <taxon>Bacillati</taxon>
        <taxon>Bacillota</taxon>
        <taxon>Clostridia</taxon>
        <taxon>Eubacteriales</taxon>
        <taxon>Peptococcaceae</taxon>
        <taxon>Desulforamulus</taxon>
    </lineage>
</organism>
<proteinExistence type="predicted"/>
<dbReference type="AlphaFoldDB" id="A0A1M6S529"/>
<dbReference type="Gene3D" id="3.90.1570.10">
    <property type="entry name" value="tt1808, chain A"/>
    <property type="match status" value="1"/>
</dbReference>
<protein>
    <submittedName>
        <fullName evidence="2">Endonuclease, Uma2 family (Restriction endonuclease fold)</fullName>
    </submittedName>
</protein>
<accession>A0A1M6S529</accession>
<dbReference type="EMBL" id="FRAR01000012">
    <property type="protein sequence ID" value="SHK39934.1"/>
    <property type="molecule type" value="Genomic_DNA"/>
</dbReference>
<dbReference type="SUPFAM" id="SSF52980">
    <property type="entry name" value="Restriction endonuclease-like"/>
    <property type="match status" value="1"/>
</dbReference>
<dbReference type="STRING" id="1121421.SAMN02745123_01736"/>
<evidence type="ECO:0000313" key="2">
    <source>
        <dbReference type="EMBL" id="SHK39934.1"/>
    </source>
</evidence>
<dbReference type="InterPro" id="IPR008538">
    <property type="entry name" value="Uma2"/>
</dbReference>
<dbReference type="CDD" id="cd06260">
    <property type="entry name" value="DUF820-like"/>
    <property type="match status" value="1"/>
</dbReference>
<dbReference type="PANTHER" id="PTHR36558">
    <property type="entry name" value="GLR1098 PROTEIN"/>
    <property type="match status" value="1"/>
</dbReference>
<gene>
    <name evidence="2" type="ORF">SAMN02745123_01736</name>
</gene>
<keyword evidence="2" id="KW-0540">Nuclease</keyword>